<evidence type="ECO:0000313" key="3">
    <source>
        <dbReference type="Proteomes" id="UP000186817"/>
    </source>
</evidence>
<evidence type="ECO:0000313" key="2">
    <source>
        <dbReference type="EMBL" id="OLQ02021.1"/>
    </source>
</evidence>
<name>A0A1Q9E3N9_SYMMI</name>
<keyword evidence="3" id="KW-1185">Reference proteome</keyword>
<evidence type="ECO:0000256" key="1">
    <source>
        <dbReference type="SAM" id="MobiDB-lite"/>
    </source>
</evidence>
<accession>A0A1Q9E3N9</accession>
<organism evidence="2 3">
    <name type="scientific">Symbiodinium microadriaticum</name>
    <name type="common">Dinoflagellate</name>
    <name type="synonym">Zooxanthella microadriatica</name>
    <dbReference type="NCBI Taxonomy" id="2951"/>
    <lineage>
        <taxon>Eukaryota</taxon>
        <taxon>Sar</taxon>
        <taxon>Alveolata</taxon>
        <taxon>Dinophyceae</taxon>
        <taxon>Suessiales</taxon>
        <taxon>Symbiodiniaceae</taxon>
        <taxon>Symbiodinium</taxon>
    </lineage>
</organism>
<dbReference type="AlphaFoldDB" id="A0A1Q9E3N9"/>
<sequence length="114" mass="12486">MASPGLVLDWCREHNVEPKWLQWLPSKMGPDVTLYSCVVFFDSEELRNAALQSLLHSFYGWRVTSKEQRPPPKPAGPKMLAKQAADGGCQAKQPAGSVVTHAKMCTSPASSVCD</sequence>
<dbReference type="Proteomes" id="UP000186817">
    <property type="component" value="Unassembled WGS sequence"/>
</dbReference>
<gene>
    <name evidence="2" type="ORF">AK812_SmicGene15174</name>
</gene>
<protein>
    <submittedName>
        <fullName evidence="2">Uncharacterized protein</fullName>
    </submittedName>
</protein>
<reference evidence="2 3" key="1">
    <citation type="submission" date="2016-02" db="EMBL/GenBank/DDBJ databases">
        <title>Genome analysis of coral dinoflagellate symbionts highlights evolutionary adaptations to a symbiotic lifestyle.</title>
        <authorList>
            <person name="Aranda M."/>
            <person name="Li Y."/>
            <person name="Liew Y.J."/>
            <person name="Baumgarten S."/>
            <person name="Simakov O."/>
            <person name="Wilson M."/>
            <person name="Piel J."/>
            <person name="Ashoor H."/>
            <person name="Bougouffa S."/>
            <person name="Bajic V.B."/>
            <person name="Ryu T."/>
            <person name="Ravasi T."/>
            <person name="Bayer T."/>
            <person name="Micklem G."/>
            <person name="Kim H."/>
            <person name="Bhak J."/>
            <person name="Lajeunesse T.C."/>
            <person name="Voolstra C.R."/>
        </authorList>
    </citation>
    <scope>NUCLEOTIDE SEQUENCE [LARGE SCALE GENOMIC DNA]</scope>
    <source>
        <strain evidence="2 3">CCMP2467</strain>
    </source>
</reference>
<feature type="region of interest" description="Disordered" evidence="1">
    <location>
        <begin position="66"/>
        <end position="87"/>
    </location>
</feature>
<proteinExistence type="predicted"/>
<comment type="caution">
    <text evidence="2">The sequence shown here is derived from an EMBL/GenBank/DDBJ whole genome shotgun (WGS) entry which is preliminary data.</text>
</comment>
<dbReference type="EMBL" id="LSRX01000275">
    <property type="protein sequence ID" value="OLQ02021.1"/>
    <property type="molecule type" value="Genomic_DNA"/>
</dbReference>